<evidence type="ECO:0000313" key="3">
    <source>
        <dbReference type="Proteomes" id="UP000799423"/>
    </source>
</evidence>
<reference evidence="2" key="1">
    <citation type="submission" date="2020-01" db="EMBL/GenBank/DDBJ databases">
        <authorList>
            <consortium name="DOE Joint Genome Institute"/>
            <person name="Haridas S."/>
            <person name="Albert R."/>
            <person name="Binder M."/>
            <person name="Bloem J."/>
            <person name="Labutti K."/>
            <person name="Salamov A."/>
            <person name="Andreopoulos B."/>
            <person name="Baker S.E."/>
            <person name="Barry K."/>
            <person name="Bills G."/>
            <person name="Bluhm B.H."/>
            <person name="Cannon C."/>
            <person name="Castanera R."/>
            <person name="Culley D.E."/>
            <person name="Daum C."/>
            <person name="Ezra D."/>
            <person name="Gonzalez J.B."/>
            <person name="Henrissat B."/>
            <person name="Kuo A."/>
            <person name="Liang C."/>
            <person name="Lipzen A."/>
            <person name="Lutzoni F."/>
            <person name="Magnuson J."/>
            <person name="Mondo S."/>
            <person name="Nolan M."/>
            <person name="Ohm R."/>
            <person name="Pangilinan J."/>
            <person name="Park H.-J."/>
            <person name="Ramirez L."/>
            <person name="Alfaro M."/>
            <person name="Sun H."/>
            <person name="Tritt A."/>
            <person name="Yoshinaga Y."/>
            <person name="Zwiers L.-H."/>
            <person name="Turgeon B.G."/>
            <person name="Goodwin S.B."/>
            <person name="Spatafora J.W."/>
            <person name="Crous P.W."/>
            <person name="Grigoriev I.V."/>
        </authorList>
    </citation>
    <scope>NUCLEOTIDE SEQUENCE</scope>
    <source>
        <strain evidence="2">IPT5</strain>
    </source>
</reference>
<evidence type="ECO:0000313" key="2">
    <source>
        <dbReference type="EMBL" id="KAF2853943.1"/>
    </source>
</evidence>
<dbReference type="OrthoDB" id="5371646at2759"/>
<dbReference type="Proteomes" id="UP000799423">
    <property type="component" value="Unassembled WGS sequence"/>
</dbReference>
<accession>A0A6A7BF18</accession>
<dbReference type="EMBL" id="MU006294">
    <property type="protein sequence ID" value="KAF2853943.1"/>
    <property type="molecule type" value="Genomic_DNA"/>
</dbReference>
<evidence type="ECO:0000256" key="1">
    <source>
        <dbReference type="SAM" id="MobiDB-lite"/>
    </source>
</evidence>
<proteinExistence type="predicted"/>
<feature type="region of interest" description="Disordered" evidence="1">
    <location>
        <begin position="70"/>
        <end position="148"/>
    </location>
</feature>
<name>A0A6A7BF18_9PLEO</name>
<gene>
    <name evidence="2" type="ORF">T440DRAFT_546356</name>
</gene>
<dbReference type="AlphaFoldDB" id="A0A6A7BF18"/>
<sequence>MSDNEAPKAKSSWTDKERLTYLYALLETSNTKLDFHSTPRPAGRSLIACQRMMERLKLTLKDELEALKAGVPLPENNSNNGGAGKKTPSTTPRKRKTKGDAGADGEATPTKRGRKKKDVVEDKGDDEEGDLGIKAETKDEDVEPELEA</sequence>
<organism evidence="2 3">
    <name type="scientific">Plenodomus tracheiphilus IPT5</name>
    <dbReference type="NCBI Taxonomy" id="1408161"/>
    <lineage>
        <taxon>Eukaryota</taxon>
        <taxon>Fungi</taxon>
        <taxon>Dikarya</taxon>
        <taxon>Ascomycota</taxon>
        <taxon>Pezizomycotina</taxon>
        <taxon>Dothideomycetes</taxon>
        <taxon>Pleosporomycetidae</taxon>
        <taxon>Pleosporales</taxon>
        <taxon>Pleosporineae</taxon>
        <taxon>Leptosphaeriaceae</taxon>
        <taxon>Plenodomus</taxon>
    </lineage>
</organism>
<keyword evidence="3" id="KW-1185">Reference proteome</keyword>
<protein>
    <submittedName>
        <fullName evidence="2">Uncharacterized protein</fullName>
    </submittedName>
</protein>
<feature type="compositionally biased region" description="Acidic residues" evidence="1">
    <location>
        <begin position="138"/>
        <end position="148"/>
    </location>
</feature>